<keyword evidence="2" id="KW-0521">NADP</keyword>
<evidence type="ECO:0000256" key="4">
    <source>
        <dbReference type="RuleBase" id="RU000363"/>
    </source>
</evidence>
<dbReference type="EMBL" id="MU005573">
    <property type="protein sequence ID" value="KAF2688432.1"/>
    <property type="molecule type" value="Genomic_DNA"/>
</dbReference>
<dbReference type="Gene3D" id="3.40.50.720">
    <property type="entry name" value="NAD(P)-binding Rossmann-like Domain"/>
    <property type="match status" value="1"/>
</dbReference>
<proteinExistence type="inferred from homology"/>
<keyword evidence="3" id="KW-0560">Oxidoreductase</keyword>
<dbReference type="Pfam" id="PF13561">
    <property type="entry name" value="adh_short_C2"/>
    <property type="match status" value="1"/>
</dbReference>
<dbReference type="Pfam" id="PF00106">
    <property type="entry name" value="adh_short"/>
    <property type="match status" value="1"/>
</dbReference>
<dbReference type="GO" id="GO:0016491">
    <property type="term" value="F:oxidoreductase activity"/>
    <property type="evidence" value="ECO:0007669"/>
    <property type="project" value="UniProtKB-KW"/>
</dbReference>
<dbReference type="InterPro" id="IPR002347">
    <property type="entry name" value="SDR_fam"/>
</dbReference>
<sequence>MLLSGVALVTGGGSGIGQEVAFAFAESRYKAVAVADINEENAQKSAEESKKYAMNPAYQSIAIKMDVVDEESVQNMVDTTLETLGGRIDYFVNCAGVPSMSNFPISDMNLEHFDRVVRINLYGAVNCLKVVSRAMRSQEPITFTPETPRLRRYPARPLGRGSMVNSGSVSSIMASPGNPAYTAAKHAILGLTRVAALDLAGDLIRVNAVLPGATDTPMLADTMAMIPEFRQQLAAATPASRLATADEIADTIVHICNPSATYMTGAVVVIDGGLTLSAGR</sequence>
<dbReference type="InterPro" id="IPR020904">
    <property type="entry name" value="Sc_DH/Rdtase_CS"/>
</dbReference>
<dbReference type="InterPro" id="IPR036291">
    <property type="entry name" value="NAD(P)-bd_dom_sf"/>
</dbReference>
<dbReference type="PRINTS" id="PR00080">
    <property type="entry name" value="SDRFAMILY"/>
</dbReference>
<dbReference type="PROSITE" id="PS00061">
    <property type="entry name" value="ADH_SHORT"/>
    <property type="match status" value="1"/>
</dbReference>
<evidence type="ECO:0000313" key="6">
    <source>
        <dbReference type="Proteomes" id="UP000799291"/>
    </source>
</evidence>
<reference evidence="5" key="1">
    <citation type="journal article" date="2020" name="Stud. Mycol.">
        <title>101 Dothideomycetes genomes: a test case for predicting lifestyles and emergence of pathogens.</title>
        <authorList>
            <person name="Haridas S."/>
            <person name="Albert R."/>
            <person name="Binder M."/>
            <person name="Bloem J."/>
            <person name="Labutti K."/>
            <person name="Salamov A."/>
            <person name="Andreopoulos B."/>
            <person name="Baker S."/>
            <person name="Barry K."/>
            <person name="Bills G."/>
            <person name="Bluhm B."/>
            <person name="Cannon C."/>
            <person name="Castanera R."/>
            <person name="Culley D."/>
            <person name="Daum C."/>
            <person name="Ezra D."/>
            <person name="Gonzalez J."/>
            <person name="Henrissat B."/>
            <person name="Kuo A."/>
            <person name="Liang C."/>
            <person name="Lipzen A."/>
            <person name="Lutzoni F."/>
            <person name="Magnuson J."/>
            <person name="Mondo S."/>
            <person name="Nolan M."/>
            <person name="Ohm R."/>
            <person name="Pangilinan J."/>
            <person name="Park H.-J."/>
            <person name="Ramirez L."/>
            <person name="Alfaro M."/>
            <person name="Sun H."/>
            <person name="Tritt A."/>
            <person name="Yoshinaga Y."/>
            <person name="Zwiers L.-H."/>
            <person name="Turgeon B."/>
            <person name="Goodwin S."/>
            <person name="Spatafora J."/>
            <person name="Crous P."/>
            <person name="Grigoriev I."/>
        </authorList>
    </citation>
    <scope>NUCLEOTIDE SEQUENCE</scope>
    <source>
        <strain evidence="5">CBS 122367</strain>
    </source>
</reference>
<keyword evidence="6" id="KW-1185">Reference proteome</keyword>
<comment type="similarity">
    <text evidence="1 4">Belongs to the short-chain dehydrogenases/reductases (SDR) family.</text>
</comment>
<dbReference type="SUPFAM" id="SSF51735">
    <property type="entry name" value="NAD(P)-binding Rossmann-fold domains"/>
    <property type="match status" value="1"/>
</dbReference>
<protein>
    <submittedName>
        <fullName evidence="5">Oxidoreductase</fullName>
    </submittedName>
</protein>
<evidence type="ECO:0000256" key="1">
    <source>
        <dbReference type="ARBA" id="ARBA00006484"/>
    </source>
</evidence>
<evidence type="ECO:0000256" key="2">
    <source>
        <dbReference type="ARBA" id="ARBA00022857"/>
    </source>
</evidence>
<dbReference type="AlphaFoldDB" id="A0A6G1JD26"/>
<accession>A0A6G1JD26</accession>
<gene>
    <name evidence="5" type="ORF">K458DRAFT_384617</name>
</gene>
<evidence type="ECO:0000313" key="5">
    <source>
        <dbReference type="EMBL" id="KAF2688432.1"/>
    </source>
</evidence>
<dbReference type="PRINTS" id="PR00081">
    <property type="entry name" value="GDHRDH"/>
</dbReference>
<dbReference type="PANTHER" id="PTHR24321:SF8">
    <property type="entry name" value="ESTRADIOL 17-BETA-DEHYDROGENASE 8-RELATED"/>
    <property type="match status" value="1"/>
</dbReference>
<evidence type="ECO:0000256" key="3">
    <source>
        <dbReference type="ARBA" id="ARBA00023002"/>
    </source>
</evidence>
<dbReference type="OrthoDB" id="5840532at2759"/>
<name>A0A6G1JD26_9PLEO</name>
<dbReference type="CDD" id="cd05233">
    <property type="entry name" value="SDR_c"/>
    <property type="match status" value="1"/>
</dbReference>
<dbReference type="PANTHER" id="PTHR24321">
    <property type="entry name" value="DEHYDROGENASES, SHORT CHAIN"/>
    <property type="match status" value="1"/>
</dbReference>
<organism evidence="5 6">
    <name type="scientific">Lentithecium fluviatile CBS 122367</name>
    <dbReference type="NCBI Taxonomy" id="1168545"/>
    <lineage>
        <taxon>Eukaryota</taxon>
        <taxon>Fungi</taxon>
        <taxon>Dikarya</taxon>
        <taxon>Ascomycota</taxon>
        <taxon>Pezizomycotina</taxon>
        <taxon>Dothideomycetes</taxon>
        <taxon>Pleosporomycetidae</taxon>
        <taxon>Pleosporales</taxon>
        <taxon>Massarineae</taxon>
        <taxon>Lentitheciaceae</taxon>
        <taxon>Lentithecium</taxon>
    </lineage>
</organism>
<dbReference type="Proteomes" id="UP000799291">
    <property type="component" value="Unassembled WGS sequence"/>
</dbReference>